<sequence>MSSISQKLKAVITFGGNIDGSWGRSTDGLNKGLKTVEKQSEHLAKQQKALADRMKQTKLAGKDVSALKRDYDTVTRSIKRTEQEQESLNRSLQRAERFRRAGAMGRGFIGRAGRTLGAGLGIAAAGGLIGAGIGAVMSPVRSNAETAESYGIARSYGVNIDTFNAWQSLGKQMGLNGENFGDLFEEYRNKVSDFKKDPTKGAIAENFPLLGFKAGDMYGKSNEDQVSSIFERLLKLDNEQLAAGYADSIFGGEANKILTYMRLTGKSYRDLLDEQKRYNLVTRDGAEGAMRSNIAFSNLRTVWGSAVDQIAGKLGGDLAPMVTKLADELSDWFKNGGIEVISTTIRNSWIPALIEFGNGLITFSKVAVNIAKWLGQFVPDEADNKKTVLRSLAYNGSTEIARQTADRYGLGEWFDQQVAANPNLAKQAVAANTETQGILGFRDDKAFDKRINALYENTVGNEEGDPVATAFTRMMEKAGLLDSKEGKPNVTDNRRNNIYMTVNGSPGQDAKSIADNAVKQIGKLDVFNGNNAMYDAPGGWSG</sequence>
<proteinExistence type="predicted"/>
<protein>
    <submittedName>
        <fullName evidence="3">Uncharacterized protein</fullName>
    </submittedName>
</protein>
<dbReference type="AlphaFoldDB" id="A0A1C3HH12"/>
<accession>A0A1C3HH12</accession>
<keyword evidence="2" id="KW-0472">Membrane</keyword>
<feature type="transmembrane region" description="Helical" evidence="2">
    <location>
        <begin position="116"/>
        <end position="137"/>
    </location>
</feature>
<reference evidence="3" key="1">
    <citation type="submission" date="2016-05" db="EMBL/GenBank/DDBJ databases">
        <authorList>
            <person name="Cock P.J.A."/>
            <person name="Cock P.J.A."/>
        </authorList>
    </citation>
    <scope>NUCLEOTIDE SEQUENCE</scope>
    <source>
        <strain evidence="3">PWN146_assembly</strain>
    </source>
</reference>
<evidence type="ECO:0000256" key="2">
    <source>
        <dbReference type="SAM" id="Phobius"/>
    </source>
</evidence>
<evidence type="ECO:0000313" key="3">
    <source>
        <dbReference type="EMBL" id="SAY44333.1"/>
    </source>
</evidence>
<feature type="coiled-coil region" evidence="1">
    <location>
        <begin position="64"/>
        <end position="98"/>
    </location>
</feature>
<dbReference type="EMBL" id="LT575490">
    <property type="protein sequence ID" value="SAY44333.1"/>
    <property type="molecule type" value="Genomic_DNA"/>
</dbReference>
<organism evidence="3">
    <name type="scientific">Serratia marcescens</name>
    <dbReference type="NCBI Taxonomy" id="615"/>
    <lineage>
        <taxon>Bacteria</taxon>
        <taxon>Pseudomonadati</taxon>
        <taxon>Pseudomonadota</taxon>
        <taxon>Gammaproteobacteria</taxon>
        <taxon>Enterobacterales</taxon>
        <taxon>Yersiniaceae</taxon>
        <taxon>Serratia</taxon>
    </lineage>
</organism>
<name>A0A1C3HH12_SERMA</name>
<keyword evidence="2" id="KW-0812">Transmembrane</keyword>
<gene>
    <name evidence="3" type="ORF">PWN146_03041</name>
</gene>
<keyword evidence="1" id="KW-0175">Coiled coil</keyword>
<keyword evidence="2" id="KW-1133">Transmembrane helix</keyword>
<evidence type="ECO:0000256" key="1">
    <source>
        <dbReference type="SAM" id="Coils"/>
    </source>
</evidence>